<dbReference type="PANTHER" id="PTHR11257:SF12">
    <property type="entry name" value="EJACULATORY BULB-SPECIFIC PROTEIN 3-RELATED"/>
    <property type="match status" value="1"/>
</dbReference>
<accession>A0A889XL35</accession>
<organism evidence="2">
    <name type="scientific">Semiothisa cinerearia</name>
    <dbReference type="NCBI Taxonomy" id="2249628"/>
    <lineage>
        <taxon>Eukaryota</taxon>
        <taxon>Metazoa</taxon>
        <taxon>Ecdysozoa</taxon>
        <taxon>Arthropoda</taxon>
        <taxon>Hexapoda</taxon>
        <taxon>Insecta</taxon>
        <taxon>Pterygota</taxon>
        <taxon>Neoptera</taxon>
        <taxon>Endopterygota</taxon>
        <taxon>Lepidoptera</taxon>
        <taxon>Glossata</taxon>
        <taxon>Ditrysia</taxon>
        <taxon>Geometroidea</taxon>
        <taxon>Geometridae</taxon>
        <taxon>Ennominae</taxon>
        <taxon>Semiothisa</taxon>
    </lineage>
</organism>
<protein>
    <submittedName>
        <fullName evidence="2">Chemosensory protein</fullName>
    </submittedName>
</protein>
<dbReference type="EMBL" id="MT380363">
    <property type="protein sequence ID" value="QRF70953.1"/>
    <property type="molecule type" value="mRNA"/>
</dbReference>
<dbReference type="PANTHER" id="PTHR11257">
    <property type="entry name" value="CHEMOSENSORY PROTEIN-RELATED"/>
    <property type="match status" value="1"/>
</dbReference>
<dbReference type="AlphaFoldDB" id="A0A889XL35"/>
<feature type="signal peptide" evidence="1">
    <location>
        <begin position="1"/>
        <end position="18"/>
    </location>
</feature>
<sequence length="129" mass="14972">MKAIVCVCLFAVVAVTVARPNEDKYTTKYDNVDVDEILKNDRLFKPYSDCILDVGKCAPDAKELKSHVKEALENNCGKCNEKQKEAVRKVIKYLINEKEEVWKKLVEKYDPDHKYSQKYVDELKELKQA</sequence>
<dbReference type="SUPFAM" id="SSF100910">
    <property type="entry name" value="Chemosensory protein Csp2"/>
    <property type="match status" value="1"/>
</dbReference>
<keyword evidence="1" id="KW-0732">Signal</keyword>
<feature type="chain" id="PRO_5032447716" evidence="1">
    <location>
        <begin position="19"/>
        <end position="129"/>
    </location>
</feature>
<dbReference type="Gene3D" id="1.10.2080.10">
    <property type="entry name" value="Insect odorant-binding protein A10/Ejaculatory bulb-specific protein 3"/>
    <property type="match status" value="1"/>
</dbReference>
<dbReference type="InterPro" id="IPR005055">
    <property type="entry name" value="A10/PebIII"/>
</dbReference>
<dbReference type="Pfam" id="PF03392">
    <property type="entry name" value="OS-D"/>
    <property type="match status" value="1"/>
</dbReference>
<dbReference type="InterPro" id="IPR036682">
    <property type="entry name" value="OS_D_A10/PebIII_sf"/>
</dbReference>
<evidence type="ECO:0000313" key="2">
    <source>
        <dbReference type="EMBL" id="QRF70953.1"/>
    </source>
</evidence>
<proteinExistence type="evidence at transcript level"/>
<gene>
    <name evidence="2" type="primary">CSP7</name>
</gene>
<name>A0A889XL35_9NEOP</name>
<evidence type="ECO:0000256" key="1">
    <source>
        <dbReference type="SAM" id="SignalP"/>
    </source>
</evidence>
<reference evidence="2" key="1">
    <citation type="journal article" name="PLoS ONE">
        <title>Identification of chemosensory genes from the antennal transcriptome of Semiothisa cinerearia.</title>
        <authorList>
            <person name="Liu P."/>
            <person name="Zhang X."/>
            <person name="Meng R."/>
            <person name="Liu C."/>
            <person name="Li M."/>
            <person name="Zhang T."/>
        </authorList>
    </citation>
    <scope>NUCLEOTIDE SEQUENCE</scope>
</reference>